<dbReference type="eggNOG" id="COG1538">
    <property type="taxonomic scope" value="Bacteria"/>
</dbReference>
<proteinExistence type="inferred from homology"/>
<evidence type="ECO:0000256" key="2">
    <source>
        <dbReference type="RuleBase" id="RU362097"/>
    </source>
</evidence>
<dbReference type="NCBIfam" id="TIGR01845">
    <property type="entry name" value="outer_NodT"/>
    <property type="match status" value="1"/>
</dbReference>
<feature type="compositionally biased region" description="Basic and acidic residues" evidence="3">
    <location>
        <begin position="581"/>
        <end position="590"/>
    </location>
</feature>
<comment type="subcellular location">
    <subcellularLocation>
        <location evidence="2">Cell outer membrane</location>
        <topology evidence="2">Lipid-anchor</topology>
    </subcellularLocation>
</comment>
<dbReference type="InterPro" id="IPR010131">
    <property type="entry name" value="MdtP/NodT-like"/>
</dbReference>
<dbReference type="RefSeq" id="WP_013220198.1">
    <property type="nucleotide sequence ID" value="NC_014315.1"/>
</dbReference>
<sequence length="590" mass="65806">MIKHNTIGKGAYRKSHAHVFVRRARSGCVSLLTLALSACMGGPAIDLTPDYQPEKFILPDSWRGSGPFAKANPSEGELRPDWWKLYDDPVLNELEKQAMEANPDLHAAAERFIQARAIMMKVRSRLIPQLGVGFGASNNKQSEERLFRGLGEPDRETTLEFGGLAGWEPDFWSRIRNRTRMKIYRAEQRAAEYILARLSLQAEVATNYYTLRSLDGQTAILSQSVDYYKNLLGVVEDRFNGAISPKIDVTRTQFLLFSTEARLLEIQAQRQVIEHAIAVLVNRSASSFKVAPLDEFPMAKFELPVEIPSTLLERRPDIAAMERKMAQANRTIGIARAAFYPHISFRAGSGFEGGTGLFDMAKSFWTYGLEVTLPIFQGGHRRARLQQAWSVYRETVDDYRSTVLNAFREVENGLSRTNLISAQVEKLITSVEAALETQNLTVNLYQGGLATSLDLLFAQINTLDARIEVVRGKAELMKSSVELVRALGGGWNREQLPTDEQIQPFGVLQYNDLGKPQPVGGIDAPTSNDGRYSQQYDDLTQSIEGIAIPTGSNGENQDLIIHPPGEMSVPKMAVPPEEMETDQHNKGNND</sequence>
<dbReference type="AlphaFoldDB" id="D8K5C1"/>
<dbReference type="EMBL" id="CP002086">
    <property type="protein sequence ID" value="ADJ28098.1"/>
    <property type="molecule type" value="Genomic_DNA"/>
</dbReference>
<dbReference type="HOGENOM" id="CLU_012817_13_1_6"/>
<keyword evidence="5" id="KW-1185">Reference proteome</keyword>
<dbReference type="PANTHER" id="PTHR30203:SF33">
    <property type="entry name" value="BLR4455 PROTEIN"/>
    <property type="match status" value="1"/>
</dbReference>
<keyword evidence="2" id="KW-0812">Transmembrane</keyword>
<keyword evidence="2" id="KW-1134">Transmembrane beta strand</keyword>
<protein>
    <submittedName>
        <fullName evidence="4">RND efflux system, outer membrane lipoprotein, NodT family</fullName>
    </submittedName>
</protein>
<dbReference type="Gene3D" id="2.20.200.10">
    <property type="entry name" value="Outer membrane efflux proteins (OEP)"/>
    <property type="match status" value="1"/>
</dbReference>
<gene>
    <name evidence="4" type="ordered locus">Nwat_1164</name>
</gene>
<dbReference type="KEGG" id="nwa:Nwat_1164"/>
<accession>D8K5C1</accession>
<keyword evidence="2" id="KW-0564">Palmitate</keyword>
<dbReference type="OrthoDB" id="9770517at2"/>
<comment type="similarity">
    <text evidence="1 2">Belongs to the outer membrane factor (OMF) (TC 1.B.17) family.</text>
</comment>
<evidence type="ECO:0000256" key="3">
    <source>
        <dbReference type="SAM" id="MobiDB-lite"/>
    </source>
</evidence>
<feature type="region of interest" description="Disordered" evidence="3">
    <location>
        <begin position="549"/>
        <end position="590"/>
    </location>
</feature>
<keyword evidence="2" id="KW-0472">Membrane</keyword>
<dbReference type="SUPFAM" id="SSF56954">
    <property type="entry name" value="Outer membrane efflux proteins (OEP)"/>
    <property type="match status" value="1"/>
</dbReference>
<name>D8K5C1_NITWC</name>
<evidence type="ECO:0000256" key="1">
    <source>
        <dbReference type="ARBA" id="ARBA00007613"/>
    </source>
</evidence>
<dbReference type="Pfam" id="PF02321">
    <property type="entry name" value="OEP"/>
    <property type="match status" value="2"/>
</dbReference>
<dbReference type="GO" id="GO:0015562">
    <property type="term" value="F:efflux transmembrane transporter activity"/>
    <property type="evidence" value="ECO:0007669"/>
    <property type="project" value="InterPro"/>
</dbReference>
<dbReference type="Proteomes" id="UP000000393">
    <property type="component" value="Chromosome"/>
</dbReference>
<evidence type="ECO:0000313" key="5">
    <source>
        <dbReference type="Proteomes" id="UP000000393"/>
    </source>
</evidence>
<reference evidence="4 5" key="1">
    <citation type="submission" date="2010-06" db="EMBL/GenBank/DDBJ databases">
        <title>Complete sequence of chromosome of Nitrosococcus watsoni C-113.</title>
        <authorList>
            <consortium name="US DOE Joint Genome Institute"/>
            <person name="Lucas S."/>
            <person name="Copeland A."/>
            <person name="Lapidus A."/>
            <person name="Cheng J.-F."/>
            <person name="Bruce D."/>
            <person name="Goodwin L."/>
            <person name="Pitluck S."/>
            <person name="Malfatti S.A."/>
            <person name="Chain P.S.G."/>
            <person name="Land M."/>
            <person name="Hauser L."/>
            <person name="Kyrpides N."/>
            <person name="Ivanova N."/>
            <person name="Cambell M.A."/>
            <person name="Heidelberg J.F."/>
            <person name="Klotz M.G."/>
            <person name="Woyke T."/>
        </authorList>
    </citation>
    <scope>NUCLEOTIDE SEQUENCE [LARGE SCALE GENOMIC DNA]</scope>
    <source>
        <strain evidence="4 5">C-113</strain>
    </source>
</reference>
<organism evidence="4 5">
    <name type="scientific">Nitrosococcus watsoni (strain C-113)</name>
    <dbReference type="NCBI Taxonomy" id="105559"/>
    <lineage>
        <taxon>Bacteria</taxon>
        <taxon>Pseudomonadati</taxon>
        <taxon>Pseudomonadota</taxon>
        <taxon>Gammaproteobacteria</taxon>
        <taxon>Chromatiales</taxon>
        <taxon>Chromatiaceae</taxon>
        <taxon>Nitrosococcus</taxon>
    </lineage>
</organism>
<evidence type="ECO:0000313" key="4">
    <source>
        <dbReference type="EMBL" id="ADJ28098.1"/>
    </source>
</evidence>
<keyword evidence="2 4" id="KW-0449">Lipoprotein</keyword>
<dbReference type="STRING" id="105559.Nwat_1164"/>
<dbReference type="Gene3D" id="1.20.1600.10">
    <property type="entry name" value="Outer membrane efflux proteins (OEP)"/>
    <property type="match status" value="1"/>
</dbReference>
<dbReference type="PANTHER" id="PTHR30203">
    <property type="entry name" value="OUTER MEMBRANE CATION EFFLUX PROTEIN"/>
    <property type="match status" value="1"/>
</dbReference>
<dbReference type="InterPro" id="IPR003423">
    <property type="entry name" value="OMP_efflux"/>
</dbReference>
<dbReference type="GO" id="GO:0009279">
    <property type="term" value="C:cell outer membrane"/>
    <property type="evidence" value="ECO:0007669"/>
    <property type="project" value="UniProtKB-SubCell"/>
</dbReference>